<dbReference type="PANTHER" id="PTHR10642">
    <property type="entry name" value="RIBONUCLEASE H1"/>
    <property type="match status" value="1"/>
</dbReference>
<dbReference type="CDD" id="cd09278">
    <property type="entry name" value="RNase_HI_prokaryote_like"/>
    <property type="match status" value="1"/>
</dbReference>
<dbReference type="InterPro" id="IPR002156">
    <property type="entry name" value="RNaseH_domain"/>
</dbReference>
<organism evidence="14 15">
    <name type="scientific">Cognatiyoonia koreensis</name>
    <dbReference type="NCBI Taxonomy" id="364200"/>
    <lineage>
        <taxon>Bacteria</taxon>
        <taxon>Pseudomonadati</taxon>
        <taxon>Pseudomonadota</taxon>
        <taxon>Alphaproteobacteria</taxon>
        <taxon>Rhodobacterales</taxon>
        <taxon>Paracoccaceae</taxon>
        <taxon>Cognatiyoonia</taxon>
    </lineage>
</organism>
<dbReference type="HAMAP" id="MF_00042">
    <property type="entry name" value="RNase_H"/>
    <property type="match status" value="1"/>
</dbReference>
<feature type="binding site" evidence="11">
    <location>
        <position position="67"/>
    </location>
    <ligand>
        <name>Mg(2+)</name>
        <dbReference type="ChEBI" id="CHEBI:18420"/>
        <label>1</label>
    </ligand>
</feature>
<dbReference type="STRING" id="364200.SAMN04488515_3473"/>
<dbReference type="GO" id="GO:0043137">
    <property type="term" value="P:DNA replication, removal of RNA primer"/>
    <property type="evidence" value="ECO:0007669"/>
    <property type="project" value="TreeGrafter"/>
</dbReference>
<evidence type="ECO:0000313" key="15">
    <source>
        <dbReference type="Proteomes" id="UP000199167"/>
    </source>
</evidence>
<dbReference type="GO" id="GO:0004523">
    <property type="term" value="F:RNA-DNA hybrid ribonuclease activity"/>
    <property type="evidence" value="ECO:0007669"/>
    <property type="project" value="UniProtKB-UniRule"/>
</dbReference>
<comment type="similarity">
    <text evidence="3 11">Belongs to the RNase H family.</text>
</comment>
<evidence type="ECO:0000256" key="3">
    <source>
        <dbReference type="ARBA" id="ARBA00005300"/>
    </source>
</evidence>
<gene>
    <name evidence="11" type="primary">rnhA</name>
    <name evidence="14" type="ORF">SAMN04488515_3473</name>
</gene>
<dbReference type="PROSITE" id="PS50879">
    <property type="entry name" value="RNASE_H_1"/>
    <property type="match status" value="1"/>
</dbReference>
<dbReference type="PANTHER" id="PTHR10642:SF26">
    <property type="entry name" value="RIBONUCLEASE H1"/>
    <property type="match status" value="1"/>
</dbReference>
<evidence type="ECO:0000256" key="11">
    <source>
        <dbReference type="HAMAP-Rule" id="MF_00042"/>
    </source>
</evidence>
<dbReference type="InterPro" id="IPR050092">
    <property type="entry name" value="RNase_H"/>
</dbReference>
<keyword evidence="8 11" id="KW-0255">Endonuclease</keyword>
<feature type="region of interest" description="Disordered" evidence="12">
    <location>
        <begin position="145"/>
        <end position="165"/>
    </location>
</feature>
<dbReference type="GO" id="GO:0005737">
    <property type="term" value="C:cytoplasm"/>
    <property type="evidence" value="ECO:0007669"/>
    <property type="project" value="UniProtKB-SubCell"/>
</dbReference>
<evidence type="ECO:0000256" key="12">
    <source>
        <dbReference type="SAM" id="MobiDB-lite"/>
    </source>
</evidence>
<evidence type="ECO:0000256" key="10">
    <source>
        <dbReference type="ARBA" id="ARBA00022842"/>
    </source>
</evidence>
<evidence type="ECO:0000256" key="1">
    <source>
        <dbReference type="ARBA" id="ARBA00000077"/>
    </source>
</evidence>
<comment type="catalytic activity">
    <reaction evidence="1 11">
        <text>Endonucleolytic cleavage to 5'-phosphomonoester.</text>
        <dbReference type="EC" id="3.1.26.4"/>
    </reaction>
</comment>
<evidence type="ECO:0000259" key="13">
    <source>
        <dbReference type="PROSITE" id="PS50879"/>
    </source>
</evidence>
<feature type="binding site" evidence="11">
    <location>
        <position position="24"/>
    </location>
    <ligand>
        <name>Mg(2+)</name>
        <dbReference type="ChEBI" id="CHEBI:18420"/>
        <label>2</label>
    </ligand>
</feature>
<evidence type="ECO:0000256" key="7">
    <source>
        <dbReference type="ARBA" id="ARBA00022723"/>
    </source>
</evidence>
<dbReference type="EMBL" id="FOIZ01000002">
    <property type="protein sequence ID" value="SEW46264.1"/>
    <property type="molecule type" value="Genomic_DNA"/>
</dbReference>
<keyword evidence="9 11" id="KW-0378">Hydrolase</keyword>
<dbReference type="InterPro" id="IPR022892">
    <property type="entry name" value="RNaseHI"/>
</dbReference>
<dbReference type="Pfam" id="PF00075">
    <property type="entry name" value="RNase_H"/>
    <property type="match status" value="1"/>
</dbReference>
<dbReference type="Proteomes" id="UP000199167">
    <property type="component" value="Unassembled WGS sequence"/>
</dbReference>
<dbReference type="NCBIfam" id="NF001236">
    <property type="entry name" value="PRK00203.1"/>
    <property type="match status" value="1"/>
</dbReference>
<sequence>MTASSPPGLRCGDARLPELLAYTDGACSGNPGPGGWGALLVAKDGDTILKERELSGGEAETTNNRMELLAAINALETLATPSKLTIVTDSAYVKDGITKWIHGWKKKGWKTANKKPVKNEELWKRLDAATVRHDVTWEWVKGHAGHPENERADALARAGMEPFKP</sequence>
<feature type="compositionally biased region" description="Basic and acidic residues" evidence="12">
    <location>
        <begin position="145"/>
        <end position="154"/>
    </location>
</feature>
<evidence type="ECO:0000256" key="6">
    <source>
        <dbReference type="ARBA" id="ARBA00022722"/>
    </source>
</evidence>
<dbReference type="AlphaFoldDB" id="A0A1I0RXP9"/>
<dbReference type="FunFam" id="3.30.420.10:FF:000089">
    <property type="entry name" value="Ribonuclease H"/>
    <property type="match status" value="1"/>
</dbReference>
<protein>
    <recommendedName>
        <fullName evidence="5 11">Ribonuclease H</fullName>
        <shortName evidence="11">RNase H</shortName>
        <ecNumber evidence="5 11">3.1.26.4</ecNumber>
    </recommendedName>
</protein>
<evidence type="ECO:0000256" key="4">
    <source>
        <dbReference type="ARBA" id="ARBA00011245"/>
    </source>
</evidence>
<dbReference type="GO" id="GO:0000287">
    <property type="term" value="F:magnesium ion binding"/>
    <property type="evidence" value="ECO:0007669"/>
    <property type="project" value="UniProtKB-UniRule"/>
</dbReference>
<keyword evidence="15" id="KW-1185">Reference proteome</keyword>
<dbReference type="SUPFAM" id="SSF53098">
    <property type="entry name" value="Ribonuclease H-like"/>
    <property type="match status" value="1"/>
</dbReference>
<keyword evidence="6 11" id="KW-0540">Nuclease</keyword>
<keyword evidence="7 11" id="KW-0479">Metal-binding</keyword>
<comment type="subunit">
    <text evidence="4 11">Monomer.</text>
</comment>
<evidence type="ECO:0000256" key="9">
    <source>
        <dbReference type="ARBA" id="ARBA00022801"/>
    </source>
</evidence>
<name>A0A1I0RXP9_9RHOB</name>
<feature type="binding site" evidence="11">
    <location>
        <position position="89"/>
    </location>
    <ligand>
        <name>Mg(2+)</name>
        <dbReference type="ChEBI" id="CHEBI:18420"/>
        <label>1</label>
    </ligand>
</feature>
<evidence type="ECO:0000256" key="5">
    <source>
        <dbReference type="ARBA" id="ARBA00012180"/>
    </source>
</evidence>
<keyword evidence="10 11" id="KW-0460">Magnesium</keyword>
<dbReference type="EC" id="3.1.26.4" evidence="5 11"/>
<keyword evidence="11" id="KW-0963">Cytoplasm</keyword>
<comment type="cofactor">
    <cofactor evidence="11">
        <name>Mg(2+)</name>
        <dbReference type="ChEBI" id="CHEBI:18420"/>
    </cofactor>
    <text evidence="11">Binds 1 Mg(2+) ion per subunit. May bind a second metal ion at a regulatory site, or after substrate binding.</text>
</comment>
<evidence type="ECO:0000313" key="14">
    <source>
        <dbReference type="EMBL" id="SEW46264.1"/>
    </source>
</evidence>
<feature type="binding site" evidence="11">
    <location>
        <position position="24"/>
    </location>
    <ligand>
        <name>Mg(2+)</name>
        <dbReference type="ChEBI" id="CHEBI:18420"/>
        <label>1</label>
    </ligand>
</feature>
<feature type="domain" description="RNase H type-1" evidence="13">
    <location>
        <begin position="15"/>
        <end position="161"/>
    </location>
</feature>
<evidence type="ECO:0000256" key="2">
    <source>
        <dbReference type="ARBA" id="ARBA00004065"/>
    </source>
</evidence>
<reference evidence="14 15" key="1">
    <citation type="submission" date="2016-10" db="EMBL/GenBank/DDBJ databases">
        <authorList>
            <person name="de Groot N.N."/>
        </authorList>
    </citation>
    <scope>NUCLEOTIDE SEQUENCE [LARGE SCALE GENOMIC DNA]</scope>
    <source>
        <strain evidence="14 15">DSM 17925</strain>
    </source>
</reference>
<dbReference type="InterPro" id="IPR036397">
    <property type="entry name" value="RNaseH_sf"/>
</dbReference>
<comment type="subcellular location">
    <subcellularLocation>
        <location evidence="11">Cytoplasm</location>
    </subcellularLocation>
</comment>
<accession>A0A1I0RXP9</accession>
<evidence type="ECO:0000256" key="8">
    <source>
        <dbReference type="ARBA" id="ARBA00022759"/>
    </source>
</evidence>
<dbReference type="Gene3D" id="3.30.420.10">
    <property type="entry name" value="Ribonuclease H-like superfamily/Ribonuclease H"/>
    <property type="match status" value="1"/>
</dbReference>
<proteinExistence type="inferred from homology"/>
<dbReference type="InterPro" id="IPR012337">
    <property type="entry name" value="RNaseH-like_sf"/>
</dbReference>
<feature type="binding site" evidence="11">
    <location>
        <position position="153"/>
    </location>
    <ligand>
        <name>Mg(2+)</name>
        <dbReference type="ChEBI" id="CHEBI:18420"/>
        <label>2</label>
    </ligand>
</feature>
<dbReference type="GO" id="GO:0003676">
    <property type="term" value="F:nucleic acid binding"/>
    <property type="evidence" value="ECO:0007669"/>
    <property type="project" value="InterPro"/>
</dbReference>
<comment type="function">
    <text evidence="2 11">Endonuclease that specifically degrades the RNA of RNA-DNA hybrids.</text>
</comment>